<dbReference type="EMBL" id="BGZK01001243">
    <property type="protein sequence ID" value="GBP75304.1"/>
    <property type="molecule type" value="Genomic_DNA"/>
</dbReference>
<evidence type="ECO:0000313" key="2">
    <source>
        <dbReference type="Proteomes" id="UP000299102"/>
    </source>
</evidence>
<proteinExistence type="predicted"/>
<organism evidence="1 2">
    <name type="scientific">Eumeta variegata</name>
    <name type="common">Bagworm moth</name>
    <name type="synonym">Eumeta japonica</name>
    <dbReference type="NCBI Taxonomy" id="151549"/>
    <lineage>
        <taxon>Eukaryota</taxon>
        <taxon>Metazoa</taxon>
        <taxon>Ecdysozoa</taxon>
        <taxon>Arthropoda</taxon>
        <taxon>Hexapoda</taxon>
        <taxon>Insecta</taxon>
        <taxon>Pterygota</taxon>
        <taxon>Neoptera</taxon>
        <taxon>Endopterygota</taxon>
        <taxon>Lepidoptera</taxon>
        <taxon>Glossata</taxon>
        <taxon>Ditrysia</taxon>
        <taxon>Tineoidea</taxon>
        <taxon>Psychidae</taxon>
        <taxon>Oiketicinae</taxon>
        <taxon>Eumeta</taxon>
    </lineage>
</organism>
<keyword evidence="2" id="KW-1185">Reference proteome</keyword>
<sequence>MNIVLRAINSYFMVSVNQGIVHVVYGHKTESIKTGITDGGRDVSSIKNIDNGVSFNIRDGSPVKLRQRRRRLQRIPGTGEIMEFVFSENRPPYFDAAQRIFRRACEG</sequence>
<accession>A0A4C1YJZ3</accession>
<gene>
    <name evidence="1" type="ORF">EVAR_19953_1</name>
</gene>
<dbReference type="Proteomes" id="UP000299102">
    <property type="component" value="Unassembled WGS sequence"/>
</dbReference>
<name>A0A4C1YJZ3_EUMVA</name>
<evidence type="ECO:0000313" key="1">
    <source>
        <dbReference type="EMBL" id="GBP75304.1"/>
    </source>
</evidence>
<protein>
    <submittedName>
        <fullName evidence="1">Uncharacterized protein</fullName>
    </submittedName>
</protein>
<dbReference type="AlphaFoldDB" id="A0A4C1YJZ3"/>
<comment type="caution">
    <text evidence="1">The sequence shown here is derived from an EMBL/GenBank/DDBJ whole genome shotgun (WGS) entry which is preliminary data.</text>
</comment>
<reference evidence="1 2" key="1">
    <citation type="journal article" date="2019" name="Commun. Biol.">
        <title>The bagworm genome reveals a unique fibroin gene that provides high tensile strength.</title>
        <authorList>
            <person name="Kono N."/>
            <person name="Nakamura H."/>
            <person name="Ohtoshi R."/>
            <person name="Tomita M."/>
            <person name="Numata K."/>
            <person name="Arakawa K."/>
        </authorList>
    </citation>
    <scope>NUCLEOTIDE SEQUENCE [LARGE SCALE GENOMIC DNA]</scope>
</reference>